<name>A0A561R3B5_9HYPH</name>
<evidence type="ECO:0000313" key="3">
    <source>
        <dbReference type="Proteomes" id="UP000320653"/>
    </source>
</evidence>
<comment type="caution">
    <text evidence="2">The sequence shown here is derived from an EMBL/GenBank/DDBJ whole genome shotgun (WGS) entry which is preliminary data.</text>
</comment>
<dbReference type="OrthoDB" id="8305160at2"/>
<protein>
    <submittedName>
        <fullName evidence="2">Uncharacterized protein</fullName>
    </submittedName>
</protein>
<feature type="compositionally biased region" description="Low complexity" evidence="1">
    <location>
        <begin position="85"/>
        <end position="100"/>
    </location>
</feature>
<accession>A0A561R3B5</accession>
<gene>
    <name evidence="2" type="ORF">FHW37_102755</name>
</gene>
<dbReference type="EMBL" id="VIWP01000002">
    <property type="protein sequence ID" value="TWF57115.1"/>
    <property type="molecule type" value="Genomic_DNA"/>
</dbReference>
<feature type="compositionally biased region" description="Low complexity" evidence="1">
    <location>
        <begin position="1"/>
        <end position="22"/>
    </location>
</feature>
<feature type="compositionally biased region" description="Basic and acidic residues" evidence="1">
    <location>
        <begin position="63"/>
        <end position="84"/>
    </location>
</feature>
<dbReference type="RefSeq" id="WP_145635375.1">
    <property type="nucleotide sequence ID" value="NZ_VIWP01000002.1"/>
</dbReference>
<keyword evidence="3" id="KW-1185">Reference proteome</keyword>
<organism evidence="2 3">
    <name type="scientific">Neorhizobium alkalisoli</name>
    <dbReference type="NCBI Taxonomy" id="528178"/>
    <lineage>
        <taxon>Bacteria</taxon>
        <taxon>Pseudomonadati</taxon>
        <taxon>Pseudomonadota</taxon>
        <taxon>Alphaproteobacteria</taxon>
        <taxon>Hyphomicrobiales</taxon>
        <taxon>Rhizobiaceae</taxon>
        <taxon>Rhizobium/Agrobacterium group</taxon>
        <taxon>Neorhizobium</taxon>
    </lineage>
</organism>
<proteinExistence type="predicted"/>
<sequence>MVDAITSISSSAASRATQADSSLSFAEPTNAWVGARQSHITADLLARQSAALNEEEVAPAPHPHGDEVDADGQHGHRPQERALLEEIAAEASPEETATLSGESDRIGTMNFDDDTPFGERSAFL</sequence>
<dbReference type="Proteomes" id="UP000320653">
    <property type="component" value="Unassembled WGS sequence"/>
</dbReference>
<feature type="region of interest" description="Disordered" evidence="1">
    <location>
        <begin position="1"/>
        <end position="25"/>
    </location>
</feature>
<evidence type="ECO:0000313" key="2">
    <source>
        <dbReference type="EMBL" id="TWF57115.1"/>
    </source>
</evidence>
<dbReference type="AlphaFoldDB" id="A0A561R3B5"/>
<feature type="region of interest" description="Disordered" evidence="1">
    <location>
        <begin position="51"/>
        <end position="124"/>
    </location>
</feature>
<evidence type="ECO:0000256" key="1">
    <source>
        <dbReference type="SAM" id="MobiDB-lite"/>
    </source>
</evidence>
<reference evidence="2 3" key="1">
    <citation type="submission" date="2019-06" db="EMBL/GenBank/DDBJ databases">
        <title>Sorghum-associated microbial communities from plants grown in Nebraska, USA.</title>
        <authorList>
            <person name="Schachtman D."/>
        </authorList>
    </citation>
    <scope>NUCLEOTIDE SEQUENCE [LARGE SCALE GENOMIC DNA]</scope>
    <source>
        <strain evidence="2 3">1225</strain>
    </source>
</reference>